<evidence type="ECO:0000313" key="4">
    <source>
        <dbReference type="EMBL" id="KAB8070400.1"/>
    </source>
</evidence>
<dbReference type="SUPFAM" id="SSF51735">
    <property type="entry name" value="NAD(P)-binding Rossmann-fold domains"/>
    <property type="match status" value="1"/>
</dbReference>
<dbReference type="InterPro" id="IPR057571">
    <property type="entry name" value="SDR_PhqE-like"/>
</dbReference>
<proteinExistence type="inferred from homology"/>
<dbReference type="Proteomes" id="UP000326565">
    <property type="component" value="Unassembled WGS sequence"/>
</dbReference>
<keyword evidence="2" id="KW-0521">NADP</keyword>
<dbReference type="InterPro" id="IPR051122">
    <property type="entry name" value="SDR_DHRS6-like"/>
</dbReference>
<gene>
    <name evidence="4" type="ORF">BDV29DRAFT_34065</name>
</gene>
<dbReference type="PRINTS" id="PR00081">
    <property type="entry name" value="GDHRDH"/>
</dbReference>
<dbReference type="Pfam" id="PF23441">
    <property type="entry name" value="SDR"/>
    <property type="match status" value="1"/>
</dbReference>
<name>A0A5N5WTA4_9EURO</name>
<accession>A0A5N5WTA4</accession>
<dbReference type="AlphaFoldDB" id="A0A5N5WTA4"/>
<dbReference type="InterPro" id="IPR036291">
    <property type="entry name" value="NAD(P)-bd_dom_sf"/>
</dbReference>
<comment type="similarity">
    <text evidence="1">Belongs to the short-chain dehydrogenases/reductases (SDR) family.</text>
</comment>
<protein>
    <recommendedName>
        <fullName evidence="6">NAD(P)-binding protein</fullName>
    </recommendedName>
</protein>
<dbReference type="Gene3D" id="3.40.50.720">
    <property type="entry name" value="NAD(P)-binding Rossmann-like Domain"/>
    <property type="match status" value="1"/>
</dbReference>
<evidence type="ECO:0000256" key="3">
    <source>
        <dbReference type="ARBA" id="ARBA00023002"/>
    </source>
</evidence>
<dbReference type="InterPro" id="IPR002347">
    <property type="entry name" value="SDR_fam"/>
</dbReference>
<sequence>MPSLNGQYILVIGGSSGIGFAVAQLALAEGVRVAIASSSRSKINNAVERLNSTSPKHQVTGYLVDLLTEDLDVSLDNLLKNVTKDGTLKLDHIIHTAGRPGPLEVKDFDLPSLQNAGRLHFFAPLLLAKVAPKFLNPGPTSSLIFTTGQVSQKPIPAWSVVAAYASGVHGMTRGLALDLKPLRVNLVSPGATDTELWGPAREQMRDDFAKTALLGKAGTPEEVAEAYIYFMRDTNATGSIVSSDGGHLLQ</sequence>
<dbReference type="EMBL" id="ML732303">
    <property type="protein sequence ID" value="KAB8070400.1"/>
    <property type="molecule type" value="Genomic_DNA"/>
</dbReference>
<organism evidence="4 5">
    <name type="scientific">Aspergillus leporis</name>
    <dbReference type="NCBI Taxonomy" id="41062"/>
    <lineage>
        <taxon>Eukaryota</taxon>
        <taxon>Fungi</taxon>
        <taxon>Dikarya</taxon>
        <taxon>Ascomycota</taxon>
        <taxon>Pezizomycotina</taxon>
        <taxon>Eurotiomycetes</taxon>
        <taxon>Eurotiomycetidae</taxon>
        <taxon>Eurotiales</taxon>
        <taxon>Aspergillaceae</taxon>
        <taxon>Aspergillus</taxon>
        <taxon>Aspergillus subgen. Circumdati</taxon>
    </lineage>
</organism>
<keyword evidence="5" id="KW-1185">Reference proteome</keyword>
<keyword evidence="3" id="KW-0560">Oxidoreductase</keyword>
<evidence type="ECO:0000256" key="2">
    <source>
        <dbReference type="ARBA" id="ARBA00022857"/>
    </source>
</evidence>
<reference evidence="4 5" key="1">
    <citation type="submission" date="2019-04" db="EMBL/GenBank/DDBJ databases">
        <title>Friends and foes A comparative genomics study of 23 Aspergillus species from section Flavi.</title>
        <authorList>
            <consortium name="DOE Joint Genome Institute"/>
            <person name="Kjaerbolling I."/>
            <person name="Vesth T."/>
            <person name="Frisvad J.C."/>
            <person name="Nybo J.L."/>
            <person name="Theobald S."/>
            <person name="Kildgaard S."/>
            <person name="Isbrandt T."/>
            <person name="Kuo A."/>
            <person name="Sato A."/>
            <person name="Lyhne E.K."/>
            <person name="Kogle M.E."/>
            <person name="Wiebenga A."/>
            <person name="Kun R.S."/>
            <person name="Lubbers R.J."/>
            <person name="Makela M.R."/>
            <person name="Barry K."/>
            <person name="Chovatia M."/>
            <person name="Clum A."/>
            <person name="Daum C."/>
            <person name="Haridas S."/>
            <person name="He G."/>
            <person name="LaButti K."/>
            <person name="Lipzen A."/>
            <person name="Mondo S."/>
            <person name="Riley R."/>
            <person name="Salamov A."/>
            <person name="Simmons B.A."/>
            <person name="Magnuson J.K."/>
            <person name="Henrissat B."/>
            <person name="Mortensen U.H."/>
            <person name="Larsen T.O."/>
            <person name="Devries R.P."/>
            <person name="Grigoriev I.V."/>
            <person name="Machida M."/>
            <person name="Baker S.E."/>
            <person name="Andersen M.R."/>
        </authorList>
    </citation>
    <scope>NUCLEOTIDE SEQUENCE [LARGE SCALE GENOMIC DNA]</scope>
    <source>
        <strain evidence="4 5">CBS 151.66</strain>
    </source>
</reference>
<dbReference type="OrthoDB" id="294295at2759"/>
<evidence type="ECO:0000256" key="1">
    <source>
        <dbReference type="ARBA" id="ARBA00006484"/>
    </source>
</evidence>
<evidence type="ECO:0000313" key="5">
    <source>
        <dbReference type="Proteomes" id="UP000326565"/>
    </source>
</evidence>
<dbReference type="CDD" id="cd05233">
    <property type="entry name" value="SDR_c"/>
    <property type="match status" value="1"/>
</dbReference>
<dbReference type="PANTHER" id="PTHR43477">
    <property type="entry name" value="DIHYDROANTICAPSIN 7-DEHYDROGENASE"/>
    <property type="match status" value="1"/>
</dbReference>
<dbReference type="PANTHER" id="PTHR43477:SF1">
    <property type="entry name" value="DIHYDROANTICAPSIN 7-DEHYDROGENASE"/>
    <property type="match status" value="1"/>
</dbReference>
<evidence type="ECO:0008006" key="6">
    <source>
        <dbReference type="Google" id="ProtNLM"/>
    </source>
</evidence>
<dbReference type="GO" id="GO:0016491">
    <property type="term" value="F:oxidoreductase activity"/>
    <property type="evidence" value="ECO:0007669"/>
    <property type="project" value="UniProtKB-KW"/>
</dbReference>